<name>A0A9P6YEK5_RHIOR</name>
<dbReference type="InterPro" id="IPR029070">
    <property type="entry name" value="Chitinase_insertion_sf"/>
</dbReference>
<dbReference type="OrthoDB" id="76388at2759"/>
<dbReference type="InterPro" id="IPR017853">
    <property type="entry name" value="GH"/>
</dbReference>
<evidence type="ECO:0000256" key="8">
    <source>
        <dbReference type="RuleBase" id="RU004453"/>
    </source>
</evidence>
<gene>
    <name evidence="11" type="ORF">G6F51_004839</name>
</gene>
<keyword evidence="5 7" id="KW-0326">Glycosidase</keyword>
<dbReference type="OMA" id="AYVTDWS"/>
<evidence type="ECO:0000256" key="5">
    <source>
        <dbReference type="ARBA" id="ARBA00023295"/>
    </source>
</evidence>
<evidence type="ECO:0000256" key="1">
    <source>
        <dbReference type="ARBA" id="ARBA00000822"/>
    </source>
</evidence>
<dbReference type="Proteomes" id="UP000717996">
    <property type="component" value="Unassembled WGS sequence"/>
</dbReference>
<dbReference type="InterPro" id="IPR001579">
    <property type="entry name" value="Glyco_hydro_18_chit_AS"/>
</dbReference>
<dbReference type="GO" id="GO:0008843">
    <property type="term" value="F:endochitinase activity"/>
    <property type="evidence" value="ECO:0007669"/>
    <property type="project" value="UniProtKB-EC"/>
</dbReference>
<feature type="chain" id="PRO_5040318773" description="GH18 domain-containing protein" evidence="9">
    <location>
        <begin position="19"/>
        <end position="402"/>
    </location>
</feature>
<evidence type="ECO:0000313" key="11">
    <source>
        <dbReference type="EMBL" id="KAG1546503.1"/>
    </source>
</evidence>
<comment type="similarity">
    <text evidence="8">Belongs to the glycosyl hydrolase 18 family.</text>
</comment>
<feature type="signal peptide" evidence="9">
    <location>
        <begin position="1"/>
        <end position="18"/>
    </location>
</feature>
<evidence type="ECO:0000256" key="7">
    <source>
        <dbReference type="RuleBase" id="RU000489"/>
    </source>
</evidence>
<organism evidence="11 12">
    <name type="scientific">Rhizopus oryzae</name>
    <name type="common">Mucormycosis agent</name>
    <name type="synonym">Rhizopus arrhizus var. delemar</name>
    <dbReference type="NCBI Taxonomy" id="64495"/>
    <lineage>
        <taxon>Eukaryota</taxon>
        <taxon>Fungi</taxon>
        <taxon>Fungi incertae sedis</taxon>
        <taxon>Mucoromycota</taxon>
        <taxon>Mucoromycotina</taxon>
        <taxon>Mucoromycetes</taxon>
        <taxon>Mucorales</taxon>
        <taxon>Mucorineae</taxon>
        <taxon>Rhizopodaceae</taxon>
        <taxon>Rhizopus</taxon>
    </lineage>
</organism>
<dbReference type="SUPFAM" id="SSF51445">
    <property type="entry name" value="(Trans)glycosidases"/>
    <property type="match status" value="1"/>
</dbReference>
<keyword evidence="6" id="KW-0624">Polysaccharide degradation</keyword>
<dbReference type="Gene3D" id="3.10.50.10">
    <property type="match status" value="1"/>
</dbReference>
<dbReference type="Gene3D" id="3.20.20.80">
    <property type="entry name" value="Glycosidases"/>
    <property type="match status" value="1"/>
</dbReference>
<dbReference type="GO" id="GO:0008061">
    <property type="term" value="F:chitin binding"/>
    <property type="evidence" value="ECO:0007669"/>
    <property type="project" value="InterPro"/>
</dbReference>
<dbReference type="SUPFAM" id="SSF54556">
    <property type="entry name" value="Chitinase insertion domain"/>
    <property type="match status" value="1"/>
</dbReference>
<evidence type="ECO:0000259" key="10">
    <source>
        <dbReference type="PROSITE" id="PS51910"/>
    </source>
</evidence>
<keyword evidence="3" id="KW-0146">Chitin degradation</keyword>
<dbReference type="SMART" id="SM00636">
    <property type="entry name" value="Glyco_18"/>
    <property type="match status" value="1"/>
</dbReference>
<dbReference type="InterPro" id="IPR011583">
    <property type="entry name" value="Chitinase_II/V-like_cat"/>
</dbReference>
<dbReference type="PROSITE" id="PS01095">
    <property type="entry name" value="GH18_1"/>
    <property type="match status" value="1"/>
</dbReference>
<keyword evidence="4" id="KW-0119">Carbohydrate metabolism</keyword>
<dbReference type="GO" id="GO:0000272">
    <property type="term" value="P:polysaccharide catabolic process"/>
    <property type="evidence" value="ECO:0007669"/>
    <property type="project" value="UniProtKB-KW"/>
</dbReference>
<sequence>MKVNVFFLFISFILYVLAQDRPIFGSHKLVAYIVDWDLPRTIYWDKLDHVSYAFAVPNKEGDLNGFNKTQLNQVVKEAHHHGKGVSLAIGGWTGSIYFSSLVRTEASRKSFATNLINAVEEYDLNGLNIDWEYPNDPRGIFCNRRNLQDTSNFLALIQLLRETLDKKYPKEHKIITAAVSTYTFKDDKQNSIKTLDDGWSKYMDAFYIMAYDLNGIFSQNSSANAPLEISNMTNPTTSGAAAVQSWISAGIPSNKIYLGVPFYGYTHKTTAEINLETGIHVPFDRKIPQIKGDSYDDFAADPCPGANRSFSGEIQWRTIEQRGIDRNASGWATFWDSTSQTPFAYKQDNQQFVTFDNPTSLRIKSNYVNENRLGGVMLWSLEMDDTDHSLLEALQDVRTFIS</sequence>
<dbReference type="PANTHER" id="PTHR11177:SF392">
    <property type="entry name" value="HAP41P"/>
    <property type="match status" value="1"/>
</dbReference>
<proteinExistence type="inferred from homology"/>
<dbReference type="PROSITE" id="PS51910">
    <property type="entry name" value="GH18_2"/>
    <property type="match status" value="1"/>
</dbReference>
<evidence type="ECO:0000256" key="9">
    <source>
        <dbReference type="SAM" id="SignalP"/>
    </source>
</evidence>
<dbReference type="GO" id="GO:0006032">
    <property type="term" value="P:chitin catabolic process"/>
    <property type="evidence" value="ECO:0007669"/>
    <property type="project" value="UniProtKB-KW"/>
</dbReference>
<evidence type="ECO:0000256" key="3">
    <source>
        <dbReference type="ARBA" id="ARBA00023024"/>
    </source>
</evidence>
<dbReference type="Pfam" id="PF00704">
    <property type="entry name" value="Glyco_hydro_18"/>
    <property type="match status" value="1"/>
</dbReference>
<dbReference type="EMBL" id="JAANIT010000557">
    <property type="protein sequence ID" value="KAG1546503.1"/>
    <property type="molecule type" value="Genomic_DNA"/>
</dbReference>
<dbReference type="GO" id="GO:0005576">
    <property type="term" value="C:extracellular region"/>
    <property type="evidence" value="ECO:0007669"/>
    <property type="project" value="TreeGrafter"/>
</dbReference>
<feature type="domain" description="GH18" evidence="10">
    <location>
        <begin position="27"/>
        <end position="402"/>
    </location>
</feature>
<keyword evidence="2 7" id="KW-0378">Hydrolase</keyword>
<comment type="caution">
    <text evidence="11">The sequence shown here is derived from an EMBL/GenBank/DDBJ whole genome shotgun (WGS) entry which is preliminary data.</text>
</comment>
<accession>A0A9P6YEK5</accession>
<evidence type="ECO:0000256" key="2">
    <source>
        <dbReference type="ARBA" id="ARBA00022801"/>
    </source>
</evidence>
<comment type="catalytic activity">
    <reaction evidence="1">
        <text>Random endo-hydrolysis of N-acetyl-beta-D-glucosaminide (1-&gt;4)-beta-linkages in chitin and chitodextrins.</text>
        <dbReference type="EC" id="3.2.1.14"/>
    </reaction>
</comment>
<evidence type="ECO:0000256" key="4">
    <source>
        <dbReference type="ARBA" id="ARBA00023277"/>
    </source>
</evidence>
<reference evidence="11" key="1">
    <citation type="journal article" date="2020" name="Microb. Genom.">
        <title>Genetic diversity of clinical and environmental Mucorales isolates obtained from an investigation of mucormycosis cases among solid organ transplant recipients.</title>
        <authorList>
            <person name="Nguyen M.H."/>
            <person name="Kaul D."/>
            <person name="Muto C."/>
            <person name="Cheng S.J."/>
            <person name="Richter R.A."/>
            <person name="Bruno V.M."/>
            <person name="Liu G."/>
            <person name="Beyhan S."/>
            <person name="Sundermann A.J."/>
            <person name="Mounaud S."/>
            <person name="Pasculle A.W."/>
            <person name="Nierman W.C."/>
            <person name="Driscoll E."/>
            <person name="Cumbie R."/>
            <person name="Clancy C.J."/>
            <person name="Dupont C.L."/>
        </authorList>
    </citation>
    <scope>NUCLEOTIDE SEQUENCE</scope>
    <source>
        <strain evidence="11">GL16</strain>
    </source>
</reference>
<keyword evidence="9" id="KW-0732">Signal</keyword>
<dbReference type="InterPro" id="IPR050314">
    <property type="entry name" value="Glycosyl_Hydrlase_18"/>
</dbReference>
<dbReference type="AlphaFoldDB" id="A0A9P6YEK5"/>
<evidence type="ECO:0000256" key="6">
    <source>
        <dbReference type="ARBA" id="ARBA00023326"/>
    </source>
</evidence>
<dbReference type="PANTHER" id="PTHR11177">
    <property type="entry name" value="CHITINASE"/>
    <property type="match status" value="1"/>
</dbReference>
<evidence type="ECO:0000313" key="12">
    <source>
        <dbReference type="Proteomes" id="UP000717996"/>
    </source>
</evidence>
<dbReference type="InterPro" id="IPR001223">
    <property type="entry name" value="Glyco_hydro18_cat"/>
</dbReference>
<protein>
    <recommendedName>
        <fullName evidence="10">GH18 domain-containing protein</fullName>
    </recommendedName>
</protein>